<dbReference type="STRING" id="714943.Mucpa_3577"/>
<sequence length="376" mass="41949">MNKKDAEDLIERYHTGNVSDEERAIIETWYLSFRANNQAPPIADETFLQYQQESMGNLLEHTRKGRLGNTNLWRRMAAAASVIFVMSLGIYLFIKRKPLDLPPRKTIAADLLPGANKVTLTLSNGSQVVLTGAKNGRVASDAGVAINKTADGSVSYAHKLAGEQNDDQLFNVATTPRGGQYQFTLSDGTKVWLNAATTLKFPVAFKGNERKVELNGEAYFEVAHDAGRPFRVVSKDQTAEVLGTHFNINSYEDESVLSTTLLEGSIKVVYKGNSKIIKPGEQARLKANQFDIVKANTEQVIAWKNGLFYFQDANLNEVMRQLSRWYDVDVKFEGNIPPREFSGGISRNVKASQILDILSFKKIHYKIQGRTIIITP</sequence>
<dbReference type="AlphaFoldDB" id="H1YIY0"/>
<dbReference type="HOGENOM" id="CLU_050192_1_0_10"/>
<dbReference type="PANTHER" id="PTHR30273">
    <property type="entry name" value="PERIPLASMIC SIGNAL SENSOR AND SIGMA FACTOR ACTIVATOR FECR-RELATED"/>
    <property type="match status" value="1"/>
</dbReference>
<dbReference type="GO" id="GO:0016989">
    <property type="term" value="F:sigma factor antagonist activity"/>
    <property type="evidence" value="ECO:0007669"/>
    <property type="project" value="TreeGrafter"/>
</dbReference>
<gene>
    <name evidence="4" type="ORF">Mucpa_3577</name>
</gene>
<name>H1YIY0_9SPHI</name>
<feature type="transmembrane region" description="Helical" evidence="1">
    <location>
        <begin position="72"/>
        <end position="94"/>
    </location>
</feature>
<dbReference type="PANTHER" id="PTHR30273:SF2">
    <property type="entry name" value="PROTEIN FECR"/>
    <property type="match status" value="1"/>
</dbReference>
<dbReference type="PIRSF" id="PIRSF018266">
    <property type="entry name" value="FecR"/>
    <property type="match status" value="1"/>
</dbReference>
<dbReference type="EMBL" id="CM001403">
    <property type="protein sequence ID" value="EHQ27675.1"/>
    <property type="molecule type" value="Genomic_DNA"/>
</dbReference>
<proteinExistence type="predicted"/>
<evidence type="ECO:0000259" key="3">
    <source>
        <dbReference type="Pfam" id="PF16344"/>
    </source>
</evidence>
<dbReference type="OrthoDB" id="1099963at2"/>
<dbReference type="InterPro" id="IPR006860">
    <property type="entry name" value="FecR"/>
</dbReference>
<dbReference type="Pfam" id="PF04773">
    <property type="entry name" value="FecR"/>
    <property type="match status" value="1"/>
</dbReference>
<dbReference type="Gene3D" id="2.60.120.1440">
    <property type="match status" value="1"/>
</dbReference>
<dbReference type="Pfam" id="PF16344">
    <property type="entry name" value="FecR_C"/>
    <property type="match status" value="1"/>
</dbReference>
<evidence type="ECO:0000259" key="2">
    <source>
        <dbReference type="Pfam" id="PF04773"/>
    </source>
</evidence>
<dbReference type="Proteomes" id="UP000002774">
    <property type="component" value="Chromosome"/>
</dbReference>
<feature type="domain" description="Protein FecR C-terminal" evidence="3">
    <location>
        <begin position="308"/>
        <end position="374"/>
    </location>
</feature>
<protein>
    <submittedName>
        <fullName evidence="4">Anti-FecI sigma factor, FecR</fullName>
    </submittedName>
</protein>
<keyword evidence="1" id="KW-0812">Transmembrane</keyword>
<organism evidence="4 5">
    <name type="scientific">Mucilaginibacter paludis DSM 18603</name>
    <dbReference type="NCBI Taxonomy" id="714943"/>
    <lineage>
        <taxon>Bacteria</taxon>
        <taxon>Pseudomonadati</taxon>
        <taxon>Bacteroidota</taxon>
        <taxon>Sphingobacteriia</taxon>
        <taxon>Sphingobacteriales</taxon>
        <taxon>Sphingobacteriaceae</taxon>
        <taxon>Mucilaginibacter</taxon>
    </lineage>
</organism>
<evidence type="ECO:0000313" key="5">
    <source>
        <dbReference type="Proteomes" id="UP000002774"/>
    </source>
</evidence>
<accession>H1YIY0</accession>
<dbReference type="eggNOG" id="COG3712">
    <property type="taxonomic scope" value="Bacteria"/>
</dbReference>
<reference evidence="4" key="1">
    <citation type="submission" date="2011-09" db="EMBL/GenBank/DDBJ databases">
        <title>The permanent draft genome of Mucilaginibacter paludis DSM 18603.</title>
        <authorList>
            <consortium name="US DOE Joint Genome Institute (JGI-PGF)"/>
            <person name="Lucas S."/>
            <person name="Han J."/>
            <person name="Lapidus A."/>
            <person name="Bruce D."/>
            <person name="Goodwin L."/>
            <person name="Pitluck S."/>
            <person name="Peters L."/>
            <person name="Kyrpides N."/>
            <person name="Mavromatis K."/>
            <person name="Ivanova N."/>
            <person name="Mikhailova N."/>
            <person name="Held B."/>
            <person name="Detter J.C."/>
            <person name="Tapia R."/>
            <person name="Han C."/>
            <person name="Land M."/>
            <person name="Hauser L."/>
            <person name="Markowitz V."/>
            <person name="Cheng J.-F."/>
            <person name="Hugenholtz P."/>
            <person name="Woyke T."/>
            <person name="Wu D."/>
            <person name="Tindall B."/>
            <person name="Brambilla E."/>
            <person name="Klenk H.-P."/>
            <person name="Eisen J.A."/>
        </authorList>
    </citation>
    <scope>NUCLEOTIDE SEQUENCE [LARGE SCALE GENOMIC DNA]</scope>
    <source>
        <strain evidence="4">DSM 18603</strain>
    </source>
</reference>
<keyword evidence="1" id="KW-1133">Transmembrane helix</keyword>
<dbReference type="RefSeq" id="WP_008508211.1">
    <property type="nucleotide sequence ID" value="NZ_CM001403.1"/>
</dbReference>
<evidence type="ECO:0000256" key="1">
    <source>
        <dbReference type="SAM" id="Phobius"/>
    </source>
</evidence>
<evidence type="ECO:0000313" key="4">
    <source>
        <dbReference type="EMBL" id="EHQ27675.1"/>
    </source>
</evidence>
<dbReference type="InterPro" id="IPR012373">
    <property type="entry name" value="Ferrdict_sens_TM"/>
</dbReference>
<dbReference type="InterPro" id="IPR032508">
    <property type="entry name" value="FecR_C"/>
</dbReference>
<dbReference type="Gene3D" id="3.55.50.30">
    <property type="match status" value="1"/>
</dbReference>
<feature type="domain" description="FecR protein" evidence="2">
    <location>
        <begin position="173"/>
        <end position="267"/>
    </location>
</feature>
<keyword evidence="1" id="KW-0472">Membrane</keyword>
<keyword evidence="5" id="KW-1185">Reference proteome</keyword>